<accession>A0A2I0KZB3</accession>
<name>A0A2I0KZB3_PUNGR</name>
<dbReference type="AlphaFoldDB" id="A0A2I0KZB3"/>
<proteinExistence type="predicted"/>
<comment type="caution">
    <text evidence="1">The sequence shown here is derived from an EMBL/GenBank/DDBJ whole genome shotgun (WGS) entry which is preliminary data.</text>
</comment>
<protein>
    <submittedName>
        <fullName evidence="1">Uncharacterized protein</fullName>
    </submittedName>
</protein>
<evidence type="ECO:0000313" key="2">
    <source>
        <dbReference type="Proteomes" id="UP000233551"/>
    </source>
</evidence>
<organism evidence="1 2">
    <name type="scientific">Punica granatum</name>
    <name type="common">Pomegranate</name>
    <dbReference type="NCBI Taxonomy" id="22663"/>
    <lineage>
        <taxon>Eukaryota</taxon>
        <taxon>Viridiplantae</taxon>
        <taxon>Streptophyta</taxon>
        <taxon>Embryophyta</taxon>
        <taxon>Tracheophyta</taxon>
        <taxon>Spermatophyta</taxon>
        <taxon>Magnoliopsida</taxon>
        <taxon>eudicotyledons</taxon>
        <taxon>Gunneridae</taxon>
        <taxon>Pentapetalae</taxon>
        <taxon>rosids</taxon>
        <taxon>malvids</taxon>
        <taxon>Myrtales</taxon>
        <taxon>Lythraceae</taxon>
        <taxon>Punica</taxon>
    </lineage>
</organism>
<reference evidence="1 2" key="1">
    <citation type="submission" date="2017-11" db="EMBL/GenBank/DDBJ databases">
        <title>De-novo sequencing of pomegranate (Punica granatum L.) genome.</title>
        <authorList>
            <person name="Akparov Z."/>
            <person name="Amiraslanov A."/>
            <person name="Hajiyeva S."/>
            <person name="Abbasov M."/>
            <person name="Kaur K."/>
            <person name="Hamwieh A."/>
            <person name="Solovyev V."/>
            <person name="Salamov A."/>
            <person name="Braich B."/>
            <person name="Kosarev P."/>
            <person name="Mahmoud A."/>
            <person name="Hajiyev E."/>
            <person name="Babayeva S."/>
            <person name="Izzatullayeva V."/>
            <person name="Mammadov A."/>
            <person name="Mammadov A."/>
            <person name="Sharifova S."/>
            <person name="Ojaghi J."/>
            <person name="Eynullazada K."/>
            <person name="Bayramov B."/>
            <person name="Abdulazimova A."/>
            <person name="Shahmuradov I."/>
        </authorList>
    </citation>
    <scope>NUCLEOTIDE SEQUENCE [LARGE SCALE GENOMIC DNA]</scope>
    <source>
        <strain evidence="2">cv. AG2017</strain>
        <tissue evidence="1">Leaf</tissue>
    </source>
</reference>
<keyword evidence="2" id="KW-1185">Reference proteome</keyword>
<dbReference type="Proteomes" id="UP000233551">
    <property type="component" value="Unassembled WGS sequence"/>
</dbReference>
<dbReference type="EMBL" id="PGOL01000252">
    <property type="protein sequence ID" value="PKI73782.1"/>
    <property type="molecule type" value="Genomic_DNA"/>
</dbReference>
<evidence type="ECO:0000313" key="1">
    <source>
        <dbReference type="EMBL" id="PKI73782.1"/>
    </source>
</evidence>
<gene>
    <name evidence="1" type="ORF">CRG98_005828</name>
</gene>
<sequence>MASHCLEDDLGYSPVNEVRRVREQEGAEDQEQEPVTRVALVGRRRRCQCAEKRPIGEPCDLDAVIPSLMKLLVDFLGRRDPPVGESSKCARSLVSVV</sequence>